<dbReference type="InterPro" id="IPR004320">
    <property type="entry name" value="BPS1_pln"/>
</dbReference>
<keyword evidence="3" id="KW-1185">Reference proteome</keyword>
<evidence type="ECO:0000313" key="3">
    <source>
        <dbReference type="Proteomes" id="UP001642360"/>
    </source>
</evidence>
<comment type="caution">
    <text evidence="2">The sequence shown here is derived from an EMBL/GenBank/DDBJ whole genome shotgun (WGS) entry which is preliminary data.</text>
</comment>
<evidence type="ECO:0000256" key="1">
    <source>
        <dbReference type="SAM" id="Coils"/>
    </source>
</evidence>
<accession>A0ABC8U9A3</accession>
<organism evidence="2 3">
    <name type="scientific">Ilex paraguariensis</name>
    <name type="common">yerba mate</name>
    <dbReference type="NCBI Taxonomy" id="185542"/>
    <lineage>
        <taxon>Eukaryota</taxon>
        <taxon>Viridiplantae</taxon>
        <taxon>Streptophyta</taxon>
        <taxon>Embryophyta</taxon>
        <taxon>Tracheophyta</taxon>
        <taxon>Spermatophyta</taxon>
        <taxon>Magnoliopsida</taxon>
        <taxon>eudicotyledons</taxon>
        <taxon>Gunneridae</taxon>
        <taxon>Pentapetalae</taxon>
        <taxon>asterids</taxon>
        <taxon>campanulids</taxon>
        <taxon>Aquifoliales</taxon>
        <taxon>Aquifoliaceae</taxon>
        <taxon>Ilex</taxon>
    </lineage>
</organism>
<dbReference type="Pfam" id="PF03087">
    <property type="entry name" value="BPS1"/>
    <property type="match status" value="1"/>
</dbReference>
<dbReference type="PANTHER" id="PTHR33070">
    <property type="entry name" value="OS06G0725500 PROTEIN"/>
    <property type="match status" value="1"/>
</dbReference>
<keyword evidence="1" id="KW-0175">Coiled coil</keyword>
<protein>
    <submittedName>
        <fullName evidence="2">Uncharacterized protein</fullName>
    </submittedName>
</protein>
<evidence type="ECO:0000313" key="2">
    <source>
        <dbReference type="EMBL" id="CAK9178345.1"/>
    </source>
</evidence>
<dbReference type="Proteomes" id="UP001642360">
    <property type="component" value="Unassembled WGS sequence"/>
</dbReference>
<dbReference type="EMBL" id="CAUOFW020007279">
    <property type="protein sequence ID" value="CAK9178345.1"/>
    <property type="molecule type" value="Genomic_DNA"/>
</dbReference>
<proteinExistence type="predicted"/>
<dbReference type="AlphaFoldDB" id="A0ABC8U9A3"/>
<sequence>MLKRLSSMKGIEEKYITLDLSPIENNLTAVVNVIKEVNVTTMSIVESLMSLMSLPHPNGKPNIRSFPSKFTRVNSLKLWEKCDTTVIQVANKRLKAVEVVIEELEVELEHIFRRLIQTRVSLLNLLTNLKTLPHHSPLF</sequence>
<reference evidence="2 3" key="1">
    <citation type="submission" date="2024-02" db="EMBL/GenBank/DDBJ databases">
        <authorList>
            <person name="Vignale AGUSTIN F."/>
            <person name="Sosa J E."/>
            <person name="Modenutti C."/>
        </authorList>
    </citation>
    <scope>NUCLEOTIDE SEQUENCE [LARGE SCALE GENOMIC DNA]</scope>
</reference>
<feature type="coiled-coil region" evidence="1">
    <location>
        <begin position="87"/>
        <end position="114"/>
    </location>
</feature>
<dbReference type="PANTHER" id="PTHR33070:SF7">
    <property type="entry name" value="RX N-TERMINAL DOMAIN-CONTAINING PROTEIN"/>
    <property type="match status" value="1"/>
</dbReference>
<gene>
    <name evidence="2" type="ORF">ILEXP_LOCUS48271</name>
</gene>
<name>A0ABC8U9A3_9AQUA</name>